<evidence type="ECO:0000256" key="3">
    <source>
        <dbReference type="RuleBase" id="RU000564"/>
    </source>
</evidence>
<dbReference type="GO" id="GO:0003735">
    <property type="term" value="F:structural constituent of ribosome"/>
    <property type="evidence" value="ECO:0007669"/>
    <property type="project" value="InterPro"/>
</dbReference>
<dbReference type="SUPFAM" id="SSF143800">
    <property type="entry name" value="L28p-like"/>
    <property type="match status" value="1"/>
</dbReference>
<keyword evidence="2 3" id="KW-0687">Ribonucleoprotein</keyword>
<dbReference type="GO" id="GO:0005840">
    <property type="term" value="C:ribosome"/>
    <property type="evidence" value="ECO:0007669"/>
    <property type="project" value="UniProtKB-KW"/>
</dbReference>
<dbReference type="AlphaFoldDB" id="A0A1G2R9J5"/>
<dbReference type="PANTHER" id="PTHR33280">
    <property type="entry name" value="50S RIBOSOMAL PROTEIN L31, CHLOROPLASTIC"/>
    <property type="match status" value="1"/>
</dbReference>
<dbReference type="InterPro" id="IPR002150">
    <property type="entry name" value="Ribosomal_bL31"/>
</dbReference>
<dbReference type="PRINTS" id="PR01249">
    <property type="entry name" value="RIBOSOMALL31"/>
</dbReference>
<keyword evidence="1 3" id="KW-0689">Ribosomal protein</keyword>
<dbReference type="PANTHER" id="PTHR33280:SF1">
    <property type="entry name" value="LARGE RIBOSOMAL SUBUNIT PROTEIN BL31C"/>
    <property type="match status" value="1"/>
</dbReference>
<reference evidence="4 5" key="1">
    <citation type="journal article" date="2016" name="Nat. Commun.">
        <title>Thousands of microbial genomes shed light on interconnected biogeochemical processes in an aquifer system.</title>
        <authorList>
            <person name="Anantharaman K."/>
            <person name="Brown C.T."/>
            <person name="Hug L.A."/>
            <person name="Sharon I."/>
            <person name="Castelle C.J."/>
            <person name="Probst A.J."/>
            <person name="Thomas B.C."/>
            <person name="Singh A."/>
            <person name="Wilkins M.J."/>
            <person name="Karaoz U."/>
            <person name="Brodie E.L."/>
            <person name="Williams K.H."/>
            <person name="Hubbard S.S."/>
            <person name="Banfield J.F."/>
        </authorList>
    </citation>
    <scope>NUCLEOTIDE SEQUENCE [LARGE SCALE GENOMIC DNA]</scope>
</reference>
<dbReference type="NCBIfam" id="NF000612">
    <property type="entry name" value="PRK00019.1"/>
    <property type="match status" value="1"/>
</dbReference>
<dbReference type="Pfam" id="PF01197">
    <property type="entry name" value="Ribosomal_L31"/>
    <property type="match status" value="1"/>
</dbReference>
<organism evidence="4 5">
    <name type="scientific">Candidatus Wildermuthbacteria bacterium RIFCSPHIGHO2_02_FULL_48_16</name>
    <dbReference type="NCBI Taxonomy" id="1802453"/>
    <lineage>
        <taxon>Bacteria</taxon>
        <taxon>Candidatus Wildermuthiibacteriota</taxon>
    </lineage>
</organism>
<accession>A0A1G2R9J5</accession>
<gene>
    <name evidence="4" type="ORF">A3J68_02130</name>
</gene>
<evidence type="ECO:0000313" key="4">
    <source>
        <dbReference type="EMBL" id="OHA69208.1"/>
    </source>
</evidence>
<dbReference type="Gene3D" id="4.10.830.30">
    <property type="entry name" value="Ribosomal protein L31"/>
    <property type="match status" value="1"/>
</dbReference>
<dbReference type="InterPro" id="IPR034704">
    <property type="entry name" value="Ribosomal_bL28/bL31-like_sf"/>
</dbReference>
<comment type="similarity">
    <text evidence="3">Belongs to the bacterial ribosomal protein bL31 family.</text>
</comment>
<proteinExistence type="inferred from homology"/>
<evidence type="ECO:0000256" key="2">
    <source>
        <dbReference type="ARBA" id="ARBA00023274"/>
    </source>
</evidence>
<dbReference type="EMBL" id="MHTY01000003">
    <property type="protein sequence ID" value="OHA69208.1"/>
    <property type="molecule type" value="Genomic_DNA"/>
</dbReference>
<evidence type="ECO:0000256" key="1">
    <source>
        <dbReference type="ARBA" id="ARBA00022980"/>
    </source>
</evidence>
<comment type="caution">
    <text evidence="4">The sequence shown here is derived from an EMBL/GenBank/DDBJ whole genome shotgun (WGS) entry which is preliminary data.</text>
</comment>
<dbReference type="GO" id="GO:1990904">
    <property type="term" value="C:ribonucleoprotein complex"/>
    <property type="evidence" value="ECO:0007669"/>
    <property type="project" value="UniProtKB-KW"/>
</dbReference>
<name>A0A1G2R9J5_9BACT</name>
<evidence type="ECO:0000313" key="5">
    <source>
        <dbReference type="Proteomes" id="UP000178529"/>
    </source>
</evidence>
<dbReference type="PROSITE" id="PS01143">
    <property type="entry name" value="RIBOSOMAL_L31"/>
    <property type="match status" value="1"/>
</dbReference>
<dbReference type="NCBIfam" id="TIGR00105">
    <property type="entry name" value="L31"/>
    <property type="match status" value="1"/>
</dbReference>
<sequence>MKEKIHPTYFPKAKVACSCGNTFTVGATLELIETEVCSACHPFYTKKDRSTDQVGQIQKFKARLLKAKKKA</sequence>
<dbReference type="InterPro" id="IPR042105">
    <property type="entry name" value="Ribosomal_bL31_sf"/>
</dbReference>
<dbReference type="Proteomes" id="UP000178529">
    <property type="component" value="Unassembled WGS sequence"/>
</dbReference>
<dbReference type="GO" id="GO:0006412">
    <property type="term" value="P:translation"/>
    <property type="evidence" value="ECO:0007669"/>
    <property type="project" value="InterPro"/>
</dbReference>
<protein>
    <recommendedName>
        <fullName evidence="3">50S ribosomal protein L31</fullName>
    </recommendedName>
</protein>